<evidence type="ECO:0000256" key="1">
    <source>
        <dbReference type="SAM" id="MobiDB-lite"/>
    </source>
</evidence>
<dbReference type="InterPro" id="IPR044861">
    <property type="entry name" value="IPNS-like_FE2OG_OXY"/>
</dbReference>
<organism evidence="3 4">
    <name type="scientific">Bathycoccus prasinos</name>
    <dbReference type="NCBI Taxonomy" id="41875"/>
    <lineage>
        <taxon>Eukaryota</taxon>
        <taxon>Viridiplantae</taxon>
        <taxon>Chlorophyta</taxon>
        <taxon>Mamiellophyceae</taxon>
        <taxon>Mamiellales</taxon>
        <taxon>Bathycoccaceae</taxon>
        <taxon>Bathycoccus</taxon>
    </lineage>
</organism>
<dbReference type="AlphaFoldDB" id="K8EPV6"/>
<dbReference type="EMBL" id="FO082264">
    <property type="protein sequence ID" value="CCO19954.1"/>
    <property type="molecule type" value="Genomic_DNA"/>
</dbReference>
<dbReference type="Gene3D" id="2.60.120.330">
    <property type="entry name" value="B-lactam Antibiotic, Isopenicillin N Synthase, Chain"/>
    <property type="match status" value="1"/>
</dbReference>
<dbReference type="PANTHER" id="PTHR47990">
    <property type="entry name" value="2-OXOGLUTARATE (2OG) AND FE(II)-DEPENDENT OXYGENASE SUPERFAMILY PROTEIN-RELATED"/>
    <property type="match status" value="1"/>
</dbReference>
<name>K8EPV6_9CHLO</name>
<dbReference type="OrthoDB" id="288590at2759"/>
<dbReference type="Proteomes" id="UP000198341">
    <property type="component" value="Chromosome 15"/>
</dbReference>
<dbReference type="SUPFAM" id="SSF51197">
    <property type="entry name" value="Clavaminate synthase-like"/>
    <property type="match status" value="1"/>
</dbReference>
<dbReference type="Gene3D" id="3.90.79.10">
    <property type="entry name" value="Nucleoside Triphosphate Pyrophosphohydrolase"/>
    <property type="match status" value="1"/>
</dbReference>
<accession>K8EPV6</accession>
<dbReference type="InterPro" id="IPR050231">
    <property type="entry name" value="Iron_ascorbate_oxido_reductase"/>
</dbReference>
<feature type="compositionally biased region" description="Acidic residues" evidence="1">
    <location>
        <begin position="119"/>
        <end position="132"/>
    </location>
</feature>
<feature type="domain" description="Isopenicillin N synthase-like Fe(2+) 2OG dioxygenase" evidence="2">
    <location>
        <begin position="226"/>
        <end position="320"/>
    </location>
</feature>
<evidence type="ECO:0000313" key="4">
    <source>
        <dbReference type="Proteomes" id="UP000198341"/>
    </source>
</evidence>
<dbReference type="KEGG" id="bpg:Bathy15g02570"/>
<feature type="region of interest" description="Disordered" evidence="1">
    <location>
        <begin position="203"/>
        <end position="234"/>
    </location>
</feature>
<dbReference type="eggNOG" id="KOG0143">
    <property type="taxonomic scope" value="Eukaryota"/>
</dbReference>
<evidence type="ECO:0000259" key="2">
    <source>
        <dbReference type="Pfam" id="PF03171"/>
    </source>
</evidence>
<dbReference type="RefSeq" id="XP_007508868.1">
    <property type="nucleotide sequence ID" value="XM_007508806.1"/>
</dbReference>
<dbReference type="InterPro" id="IPR027443">
    <property type="entry name" value="IPNS-like_sf"/>
</dbReference>
<feature type="compositionally biased region" description="Basic and acidic residues" evidence="1">
    <location>
        <begin position="225"/>
        <end position="234"/>
    </location>
</feature>
<evidence type="ECO:0000313" key="3">
    <source>
        <dbReference type="EMBL" id="CCO19954.1"/>
    </source>
</evidence>
<sequence length="573" mass="66675">MSDENLPLISYRRLKSKDEEELARLKYALVDSEYGFFQLVVDDDSDDTSKFGKDIKRVYDSGRKFFKELSEDEKKQYVHTQYETFETGGYVPLFEEYAYKANEIACVESFDLVRDIEENEKDEEDENNETDDDFTKQPSGARGRIDWPVEVPEMKNAFNIFYRKCDEIARVLFLSFAKALSIKDERAFEKHFSRDSHCAMRFMRYPNNDNNNNNNNNDKKKNKSKSSDDAKEVGVSEHTDFEMMTFLHQNERGLYVKKRRGKNRDEEGEWMSAPVLQEDEAKFLVIISDGLEAFTNGTYKATPHRVERPENRERFSIVRFNGVNAETQVNPLPDFVGAKRKRGEAMTTQLDLITTKVKEADRNLKDLVKRKKHPKEALTANPERFAQLLILAKDDDAQWHICLALHKSGEFAERYTGFIGKVETWYDINALAETSIFAACEALEENITMPENAKARVTEKARFRFHGWLKESKVAIEHECVLILNNSREKEALLKDYTELSVSAKETIRVIPKWFKVEDIPYAEMPEDDMHWYPKVIEASIVDEEKKIHGGYFTFDEASGALKEFEIKTYPKV</sequence>
<dbReference type="Pfam" id="PF03171">
    <property type="entry name" value="2OG-FeII_Oxy"/>
    <property type="match status" value="1"/>
</dbReference>
<protein>
    <recommendedName>
        <fullName evidence="2">Isopenicillin N synthase-like Fe(2+) 2OG dioxygenase domain-containing protein</fullName>
    </recommendedName>
</protein>
<dbReference type="GeneID" id="19011626"/>
<gene>
    <name evidence="3" type="ordered locus">Bathy15g02570</name>
</gene>
<reference evidence="3 4" key="1">
    <citation type="submission" date="2011-10" db="EMBL/GenBank/DDBJ databases">
        <authorList>
            <person name="Genoscope - CEA"/>
        </authorList>
    </citation>
    <scope>NUCLEOTIDE SEQUENCE [LARGE SCALE GENOMIC DNA]</scope>
    <source>
        <strain evidence="3 4">RCC 1105</strain>
    </source>
</reference>
<proteinExistence type="predicted"/>
<keyword evidence="4" id="KW-1185">Reference proteome</keyword>
<feature type="region of interest" description="Disordered" evidence="1">
    <location>
        <begin position="119"/>
        <end position="145"/>
    </location>
</feature>
<feature type="compositionally biased region" description="Low complexity" evidence="1">
    <location>
        <begin position="207"/>
        <end position="216"/>
    </location>
</feature>